<dbReference type="OMA" id="WNTNATE"/>
<feature type="chain" id="PRO_5008888969" evidence="1">
    <location>
        <begin position="18"/>
        <end position="206"/>
    </location>
</feature>
<dbReference type="OrthoDB" id="2844016at2759"/>
<dbReference type="Proteomes" id="UP000092993">
    <property type="component" value="Unassembled WGS sequence"/>
</dbReference>
<reference evidence="2 3" key="1">
    <citation type="submission" date="2016-03" db="EMBL/GenBank/DDBJ databases">
        <title>Whole genome sequencing of Grifola frondosa 9006-11.</title>
        <authorList>
            <person name="Min B."/>
            <person name="Park H."/>
            <person name="Kim J.-G."/>
            <person name="Cho H."/>
            <person name="Oh Y.-L."/>
            <person name="Kong W.-S."/>
            <person name="Choi I.-G."/>
        </authorList>
    </citation>
    <scope>NUCLEOTIDE SEQUENCE [LARGE SCALE GENOMIC DNA]</scope>
    <source>
        <strain evidence="2 3">9006-11</strain>
    </source>
</reference>
<proteinExistence type="predicted"/>
<keyword evidence="3" id="KW-1185">Reference proteome</keyword>
<accession>A0A1C7M763</accession>
<dbReference type="EMBL" id="LUGG01000007">
    <property type="protein sequence ID" value="OBZ72771.1"/>
    <property type="molecule type" value="Genomic_DNA"/>
</dbReference>
<evidence type="ECO:0000313" key="2">
    <source>
        <dbReference type="EMBL" id="OBZ72771.1"/>
    </source>
</evidence>
<dbReference type="AlphaFoldDB" id="A0A1C7M763"/>
<comment type="caution">
    <text evidence="2">The sequence shown here is derived from an EMBL/GenBank/DDBJ whole genome shotgun (WGS) entry which is preliminary data.</text>
</comment>
<evidence type="ECO:0000256" key="1">
    <source>
        <dbReference type="SAM" id="SignalP"/>
    </source>
</evidence>
<feature type="signal peptide" evidence="1">
    <location>
        <begin position="1"/>
        <end position="17"/>
    </location>
</feature>
<keyword evidence="1" id="KW-0732">Signal</keyword>
<evidence type="ECO:0000313" key="3">
    <source>
        <dbReference type="Proteomes" id="UP000092993"/>
    </source>
</evidence>
<sequence length="206" mass="21534">MFALIMLPFIAASAVIAVPTALHTRQTIAPWCEGFGDGVLDTAHNFTLAAYNTTLPNANSTGAPLVFGQAGAVDGASFKVLSTSASYPFNDFPLLSLTNGALLPNGPVQASDANVTAGQELLWVLTTVNLPTPAQIYCAVLDTSPYGGGTGFPRLAVHNDIDSFSLCSLDDPNAQNNVVYKASAINDGSYDFSTCYPVQIQIIGLD</sequence>
<gene>
    <name evidence="2" type="ORF">A0H81_06937</name>
</gene>
<protein>
    <submittedName>
        <fullName evidence="2">Uncharacterized protein</fullName>
    </submittedName>
</protein>
<organism evidence="2 3">
    <name type="scientific">Grifola frondosa</name>
    <name type="common">Maitake</name>
    <name type="synonym">Polyporus frondosus</name>
    <dbReference type="NCBI Taxonomy" id="5627"/>
    <lineage>
        <taxon>Eukaryota</taxon>
        <taxon>Fungi</taxon>
        <taxon>Dikarya</taxon>
        <taxon>Basidiomycota</taxon>
        <taxon>Agaricomycotina</taxon>
        <taxon>Agaricomycetes</taxon>
        <taxon>Polyporales</taxon>
        <taxon>Grifolaceae</taxon>
        <taxon>Grifola</taxon>
    </lineage>
</organism>
<name>A0A1C7M763_GRIFR</name>